<keyword evidence="2" id="KW-1185">Reference proteome</keyword>
<name>A0ACB9NHC1_BAUVA</name>
<gene>
    <name evidence="1" type="ORF">L6164_014158</name>
</gene>
<evidence type="ECO:0000313" key="1">
    <source>
        <dbReference type="EMBL" id="KAI4335520.1"/>
    </source>
</evidence>
<dbReference type="Proteomes" id="UP000828941">
    <property type="component" value="Chromosome 6"/>
</dbReference>
<proteinExistence type="predicted"/>
<organism evidence="1 2">
    <name type="scientific">Bauhinia variegata</name>
    <name type="common">Purple orchid tree</name>
    <name type="synonym">Phanera variegata</name>
    <dbReference type="NCBI Taxonomy" id="167791"/>
    <lineage>
        <taxon>Eukaryota</taxon>
        <taxon>Viridiplantae</taxon>
        <taxon>Streptophyta</taxon>
        <taxon>Embryophyta</taxon>
        <taxon>Tracheophyta</taxon>
        <taxon>Spermatophyta</taxon>
        <taxon>Magnoliopsida</taxon>
        <taxon>eudicotyledons</taxon>
        <taxon>Gunneridae</taxon>
        <taxon>Pentapetalae</taxon>
        <taxon>rosids</taxon>
        <taxon>fabids</taxon>
        <taxon>Fabales</taxon>
        <taxon>Fabaceae</taxon>
        <taxon>Cercidoideae</taxon>
        <taxon>Cercideae</taxon>
        <taxon>Bauhiniinae</taxon>
        <taxon>Bauhinia</taxon>
    </lineage>
</organism>
<reference evidence="1 2" key="1">
    <citation type="journal article" date="2022" name="DNA Res.">
        <title>Chromosomal-level genome assembly of the orchid tree Bauhinia variegata (Leguminosae; Cercidoideae) supports the allotetraploid origin hypothesis of Bauhinia.</title>
        <authorList>
            <person name="Zhong Y."/>
            <person name="Chen Y."/>
            <person name="Zheng D."/>
            <person name="Pang J."/>
            <person name="Liu Y."/>
            <person name="Luo S."/>
            <person name="Meng S."/>
            <person name="Qian L."/>
            <person name="Wei D."/>
            <person name="Dai S."/>
            <person name="Zhou R."/>
        </authorList>
    </citation>
    <scope>NUCLEOTIDE SEQUENCE [LARGE SCALE GENOMIC DNA]</scope>
    <source>
        <strain evidence="1">BV-YZ2020</strain>
    </source>
</reference>
<protein>
    <submittedName>
        <fullName evidence="1">Uncharacterized protein</fullName>
    </submittedName>
</protein>
<comment type="caution">
    <text evidence="1">The sequence shown here is derived from an EMBL/GenBank/DDBJ whole genome shotgun (WGS) entry which is preliminary data.</text>
</comment>
<evidence type="ECO:0000313" key="2">
    <source>
        <dbReference type="Proteomes" id="UP000828941"/>
    </source>
</evidence>
<dbReference type="EMBL" id="CM039431">
    <property type="protein sequence ID" value="KAI4335520.1"/>
    <property type="molecule type" value="Genomic_DNA"/>
</dbReference>
<sequence length="902" mass="102628">MASMRFSISFESFDSKKGKFSLNFADLSSNFSLTSCVHVWKASTLGSLGRIKYIQVSRIETGLSGVSDEGLLETPEGNLNPKREAGKKVRGAKKIAKRENEVDLKYRYRKNSAAPDIDKFFIYDGDFDVNYSSIDVDLSLEHCNSILKRLEKGNDSKTLAFFNWMRSNGKLEQNITAYNLVLRVLSRMGNWEAAEKMILEMGRSNLNFQVFNTLIYACSKRGLVELGAKWFRMMLDCGVQPNIATFGMLMGLYQKGWNVEEAEYTFSRMRSYGIECHTAYSAMITIYTRLGLYEKAEGVIGLMREGEVLPNLENWLTITNAYAQQGKLKDAEQVLVSMQEAGVSPNIIAYNTMITGYGKASGMNAAQRLFMKIQNVGLEPDETTYRSMIEGWGRADNYKEARWYYNKLKRLGYKPNSSNLYTMLKLQAKHADEEGAIRTLADMLETGCQYSSILGILLQAYERAGRVDKVPLLLKGSFYQRILVNQSSCSTLVMAYVKHQLVDDAIKVLKDKKWSDPLYEDNLYHLLICSCKEVGLLENAVKIFNEMPKHDDKPNLHITCTMIDIYSVMGLFNEAERLYIKLKSSGTALDMIAFSVVVRMYIKAGSLKDACSVLDEIDKRTDIVPDNFLLFDMLRIYQQCSMLDKLAGLYYKISKGRVNWDQDMYNCVLNCCSRALPVDELSRLFDEMLQRGFAPTNITFNVMLDIYGKAKLFKKAKRLFMMAQKSGLVDVISYNTIVAAYGKNKDFKSMSSTVQTMQFNGFSVSLEAYNSMLDAYGKDGQMDNFKTVLQKMKESSCASDHYTYNTMINIYGEQGWIDEVTSVLRELKEIGLGPDLYSYNSLIKAYGIAGMVEDAVDLVREMRKNGIEPDKITYTNIITALKRNDKFLEAVKWSLWMKQLKL</sequence>
<accession>A0ACB9NHC1</accession>